<sequence>MRTIIKARWIIAALWIAMAAVLFITAPDMGQLTKEKGQIAVPEGYPSSYANKLLEQMSKDGDTDKSVVVVFQDKQLLPNREAALKKAITILEKDSSLHVSDITSYFDAEEDIQKQLLSKDRTTLLVPVTFDANKISAADFKAKVNEKLKPLKLDYEMTGQPLIDDDVITSSQEGLKKTEYITVGFILIVLILVFRSAVAPFVPLLAVALSYLVSQSVVAYLVEYADFPLSTFTQIFMVAIMFGIGTDYCILLLSRFKEELAHGKDKIEAILTTYKTAGKTVLFSGFAVLIGFTCIGFAEFQLYKSAVAVAVGVAVLILALLTIVPF</sequence>
<dbReference type="PANTHER" id="PTHR33406:SF6">
    <property type="entry name" value="MEMBRANE PROTEIN YDGH-RELATED"/>
    <property type="match status" value="1"/>
</dbReference>
<accession>A0AAW6KKV9</accession>
<evidence type="ECO:0000256" key="3">
    <source>
        <dbReference type="ARBA" id="ARBA00022475"/>
    </source>
</evidence>
<name>A0AAW6KKV9_9BACI</name>
<dbReference type="Pfam" id="PF03176">
    <property type="entry name" value="MMPL"/>
    <property type="match status" value="1"/>
</dbReference>
<comment type="caution">
    <text evidence="9">The sequence shown here is derived from an EMBL/GenBank/DDBJ whole genome shotgun (WGS) entry which is preliminary data.</text>
</comment>
<dbReference type="SUPFAM" id="SSF82866">
    <property type="entry name" value="Multidrug efflux transporter AcrB transmembrane domain"/>
    <property type="match status" value="1"/>
</dbReference>
<feature type="transmembrane region" description="Helical" evidence="7">
    <location>
        <begin position="281"/>
        <end position="300"/>
    </location>
</feature>
<comment type="similarity">
    <text evidence="2">Belongs to the resistance-nodulation-cell division (RND) (TC 2.A.6) family. MmpL subfamily.</text>
</comment>
<dbReference type="Proteomes" id="UP001216709">
    <property type="component" value="Unassembled WGS sequence"/>
</dbReference>
<dbReference type="AlphaFoldDB" id="A0AAW6KKV9"/>
<feature type="transmembrane region" description="Helical" evidence="7">
    <location>
        <begin position="180"/>
        <end position="213"/>
    </location>
</feature>
<keyword evidence="4 7" id="KW-0812">Transmembrane</keyword>
<keyword evidence="6 7" id="KW-0472">Membrane</keyword>
<feature type="transmembrane region" description="Helical" evidence="7">
    <location>
        <begin position="306"/>
        <end position="324"/>
    </location>
</feature>
<evidence type="ECO:0000256" key="6">
    <source>
        <dbReference type="ARBA" id="ARBA00023136"/>
    </source>
</evidence>
<gene>
    <name evidence="9" type="ORF">PVN32_24325</name>
</gene>
<dbReference type="PANTHER" id="PTHR33406">
    <property type="entry name" value="MEMBRANE PROTEIN MJ1562-RELATED"/>
    <property type="match status" value="1"/>
</dbReference>
<keyword evidence="3" id="KW-1003">Cell membrane</keyword>
<feature type="domain" description="Membrane transport protein MMPL" evidence="8">
    <location>
        <begin position="42"/>
        <end position="325"/>
    </location>
</feature>
<keyword evidence="5 7" id="KW-1133">Transmembrane helix</keyword>
<reference evidence="9" key="1">
    <citation type="submission" date="2022-12" db="EMBL/GenBank/DDBJ databases">
        <title>Draft Genome Sequences of Bacillus licheniformis and Bacillus paralicheniformis strains isolated from Irish skim milk powders.</title>
        <authorList>
            <person name="Lourenco A."/>
            <person name="Li F."/>
            <person name="Geraldine D."/>
            <person name="Tobin J.T."/>
            <person name="Butler F."/>
            <person name="Jordan K."/>
            <person name="Obrien T."/>
        </authorList>
    </citation>
    <scope>NUCLEOTIDE SEQUENCE</scope>
    <source>
        <strain evidence="9">3370</strain>
    </source>
</reference>
<evidence type="ECO:0000259" key="8">
    <source>
        <dbReference type="Pfam" id="PF03176"/>
    </source>
</evidence>
<evidence type="ECO:0000256" key="7">
    <source>
        <dbReference type="SAM" id="Phobius"/>
    </source>
</evidence>
<evidence type="ECO:0000256" key="5">
    <source>
        <dbReference type="ARBA" id="ARBA00022989"/>
    </source>
</evidence>
<evidence type="ECO:0000313" key="9">
    <source>
        <dbReference type="EMBL" id="MDE1455241.1"/>
    </source>
</evidence>
<dbReference type="InterPro" id="IPR004869">
    <property type="entry name" value="MMPL_dom"/>
</dbReference>
<feature type="non-terminal residue" evidence="9">
    <location>
        <position position="326"/>
    </location>
</feature>
<feature type="transmembrane region" description="Helical" evidence="7">
    <location>
        <begin position="233"/>
        <end position="254"/>
    </location>
</feature>
<dbReference type="GO" id="GO:0005886">
    <property type="term" value="C:plasma membrane"/>
    <property type="evidence" value="ECO:0007669"/>
    <property type="project" value="UniProtKB-SubCell"/>
</dbReference>
<feature type="transmembrane region" description="Helical" evidence="7">
    <location>
        <begin position="6"/>
        <end position="26"/>
    </location>
</feature>
<protein>
    <submittedName>
        <fullName evidence="9">MMPL family transporter</fullName>
    </submittedName>
</protein>
<dbReference type="RefSeq" id="WP_274685924.1">
    <property type="nucleotide sequence ID" value="NZ_JARAFO010000354.1"/>
</dbReference>
<comment type="subcellular location">
    <subcellularLocation>
        <location evidence="1">Cell membrane</location>
        <topology evidence="1">Multi-pass membrane protein</topology>
    </subcellularLocation>
</comment>
<dbReference type="Gene3D" id="1.20.1640.10">
    <property type="entry name" value="Multidrug efflux transporter AcrB transmembrane domain"/>
    <property type="match status" value="1"/>
</dbReference>
<evidence type="ECO:0000256" key="2">
    <source>
        <dbReference type="ARBA" id="ARBA00010157"/>
    </source>
</evidence>
<proteinExistence type="inferred from homology"/>
<dbReference type="EMBL" id="JARAFO010000354">
    <property type="protein sequence ID" value="MDE1455241.1"/>
    <property type="molecule type" value="Genomic_DNA"/>
</dbReference>
<evidence type="ECO:0000256" key="4">
    <source>
        <dbReference type="ARBA" id="ARBA00022692"/>
    </source>
</evidence>
<organism evidence="9 10">
    <name type="scientific">Bacillus paralicheniformis</name>
    <dbReference type="NCBI Taxonomy" id="1648923"/>
    <lineage>
        <taxon>Bacteria</taxon>
        <taxon>Bacillati</taxon>
        <taxon>Bacillota</taxon>
        <taxon>Bacilli</taxon>
        <taxon>Bacillales</taxon>
        <taxon>Bacillaceae</taxon>
        <taxon>Bacillus</taxon>
    </lineage>
</organism>
<dbReference type="InterPro" id="IPR050545">
    <property type="entry name" value="Mycobact_MmpL"/>
</dbReference>
<evidence type="ECO:0000256" key="1">
    <source>
        <dbReference type="ARBA" id="ARBA00004651"/>
    </source>
</evidence>
<evidence type="ECO:0000313" key="10">
    <source>
        <dbReference type="Proteomes" id="UP001216709"/>
    </source>
</evidence>